<gene>
    <name evidence="2" type="ORF">EGYM00163_LOCUS20708</name>
</gene>
<feature type="compositionally biased region" description="Basic and acidic residues" evidence="1">
    <location>
        <begin position="180"/>
        <end position="191"/>
    </location>
</feature>
<feature type="region of interest" description="Disordered" evidence="1">
    <location>
        <begin position="72"/>
        <end position="191"/>
    </location>
</feature>
<protein>
    <submittedName>
        <fullName evidence="2">Uncharacterized protein</fullName>
    </submittedName>
</protein>
<reference evidence="2" key="1">
    <citation type="submission" date="2021-01" db="EMBL/GenBank/DDBJ databases">
        <authorList>
            <person name="Corre E."/>
            <person name="Pelletier E."/>
            <person name="Niang G."/>
            <person name="Scheremetjew M."/>
            <person name="Finn R."/>
            <person name="Kale V."/>
            <person name="Holt S."/>
            <person name="Cochrane G."/>
            <person name="Meng A."/>
            <person name="Brown T."/>
            <person name="Cohen L."/>
        </authorList>
    </citation>
    <scope>NUCLEOTIDE SEQUENCE</scope>
    <source>
        <strain evidence="2">CCMP1594</strain>
    </source>
</reference>
<feature type="compositionally biased region" description="Polar residues" evidence="1">
    <location>
        <begin position="93"/>
        <end position="106"/>
    </location>
</feature>
<name>A0A7S4FS57_9EUGL</name>
<evidence type="ECO:0000313" key="2">
    <source>
        <dbReference type="EMBL" id="CAE0809576.1"/>
    </source>
</evidence>
<proteinExistence type="predicted"/>
<accession>A0A7S4FS57</accession>
<sequence>MGYPMYGGMPPNYTVPFAGQPMYPPGVYPGSQQLVYIHRTPERYRWEQSLQKFVKTMDASIAYYPMPPPGMPGPPMGMSMQPPMPSPPGMQQHSNSGGPGSQNTGTSHGKHHHHSSHHHHHHHGHHHHQHGHHHHSHHGPPGHHHHHHHHHHSHQRGGNNHRQRNTSQEETKQDIGNQGNRHDNKKKDSRDPYSFSAFLTAKDVTIPGDDAASRGMMMDFLNEYLAQVTNSHPKRHVRNAQRQLKMLQRRAQQDTEAAAGGGPAPEITEDPAVMHASAGTFQGSPYMGPGAGTPAFNPPVMSAPA</sequence>
<organism evidence="2">
    <name type="scientific">Eutreptiella gymnastica</name>
    <dbReference type="NCBI Taxonomy" id="73025"/>
    <lineage>
        <taxon>Eukaryota</taxon>
        <taxon>Discoba</taxon>
        <taxon>Euglenozoa</taxon>
        <taxon>Euglenida</taxon>
        <taxon>Spirocuta</taxon>
        <taxon>Euglenophyceae</taxon>
        <taxon>Eutreptiales</taxon>
        <taxon>Eutreptiaceae</taxon>
        <taxon>Eutreptiella</taxon>
    </lineage>
</organism>
<feature type="compositionally biased region" description="Basic residues" evidence="1">
    <location>
        <begin position="108"/>
        <end position="164"/>
    </location>
</feature>
<dbReference type="AlphaFoldDB" id="A0A7S4FS57"/>
<feature type="region of interest" description="Disordered" evidence="1">
    <location>
        <begin position="278"/>
        <end position="305"/>
    </location>
</feature>
<dbReference type="EMBL" id="HBJA01058515">
    <property type="protein sequence ID" value="CAE0809576.1"/>
    <property type="molecule type" value="Transcribed_RNA"/>
</dbReference>
<evidence type="ECO:0000256" key="1">
    <source>
        <dbReference type="SAM" id="MobiDB-lite"/>
    </source>
</evidence>